<feature type="transmembrane region" description="Helical" evidence="1">
    <location>
        <begin position="6"/>
        <end position="27"/>
    </location>
</feature>
<proteinExistence type="predicted"/>
<name>A0A0W1R7W7_9EURY</name>
<evidence type="ECO:0000313" key="3">
    <source>
        <dbReference type="Proteomes" id="UP000054387"/>
    </source>
</evidence>
<comment type="caution">
    <text evidence="2">The sequence shown here is derived from an EMBL/GenBank/DDBJ whole genome shotgun (WGS) entry which is preliminary data.</text>
</comment>
<accession>A0A0W1R7W7</accession>
<feature type="transmembrane region" description="Helical" evidence="1">
    <location>
        <begin position="48"/>
        <end position="70"/>
    </location>
</feature>
<keyword evidence="1" id="KW-1133">Transmembrane helix</keyword>
<dbReference type="EMBL" id="LOPU01000029">
    <property type="protein sequence ID" value="KTG09108.1"/>
    <property type="molecule type" value="Genomic_DNA"/>
</dbReference>
<keyword evidence="1" id="KW-0812">Transmembrane</keyword>
<organism evidence="2 3">
    <name type="scientific">Haloprofundus marisrubri</name>
    <dbReference type="NCBI Taxonomy" id="1514971"/>
    <lineage>
        <taxon>Archaea</taxon>
        <taxon>Methanobacteriati</taxon>
        <taxon>Methanobacteriota</taxon>
        <taxon>Stenosarchaea group</taxon>
        <taxon>Halobacteria</taxon>
        <taxon>Halobacteriales</taxon>
        <taxon>Haloferacaceae</taxon>
        <taxon>Haloprofundus</taxon>
    </lineage>
</organism>
<protein>
    <submittedName>
        <fullName evidence="2">Uncharacterized protein</fullName>
    </submittedName>
</protein>
<gene>
    <name evidence="2" type="ORF">AUR64_15025</name>
</gene>
<dbReference type="Proteomes" id="UP000054387">
    <property type="component" value="Unassembled WGS sequence"/>
</dbReference>
<evidence type="ECO:0000256" key="1">
    <source>
        <dbReference type="SAM" id="Phobius"/>
    </source>
</evidence>
<evidence type="ECO:0000313" key="2">
    <source>
        <dbReference type="EMBL" id="KTG09108.1"/>
    </source>
</evidence>
<keyword evidence="1" id="KW-0472">Membrane</keyword>
<dbReference type="RefSeq" id="WP_058582261.1">
    <property type="nucleotide sequence ID" value="NZ_LOPU01000029.1"/>
</dbReference>
<sequence>MDFGIVLIGVVVLSFGAVAHIFPHRIRSFQSPRQWQKNPEKAKQRQETYGRILGSVLVTVGALLVFGGLVV</sequence>
<dbReference type="AlphaFoldDB" id="A0A0W1R7W7"/>
<reference evidence="2 3" key="1">
    <citation type="submission" date="2015-12" db="EMBL/GenBank/DDBJ databases">
        <title>Haloprofundus marisrubri gen. nov., sp. nov., an extremely halophilic archaeon isolated from the Discovery deep brine-seawater interface in the Red Sea.</title>
        <authorList>
            <person name="Zhang G."/>
            <person name="Stingl U."/>
            <person name="Rashid M."/>
        </authorList>
    </citation>
    <scope>NUCLEOTIDE SEQUENCE [LARGE SCALE GENOMIC DNA]</scope>
    <source>
        <strain evidence="2 3">SB9</strain>
    </source>
</reference>
<keyword evidence="3" id="KW-1185">Reference proteome</keyword>